<reference evidence="3" key="1">
    <citation type="journal article" date="2019" name="Int. J. Syst. Evol. Microbiol.">
        <title>The Global Catalogue of Microorganisms (GCM) 10K type strain sequencing project: providing services to taxonomists for standard genome sequencing and annotation.</title>
        <authorList>
            <consortium name="The Broad Institute Genomics Platform"/>
            <consortium name="The Broad Institute Genome Sequencing Center for Infectious Disease"/>
            <person name="Wu L."/>
            <person name="Ma J."/>
        </authorList>
    </citation>
    <scope>NUCLEOTIDE SEQUENCE [LARGE SCALE GENOMIC DNA]</scope>
    <source>
        <strain evidence="3">JCM 18304</strain>
    </source>
</reference>
<accession>A0ABP9RTV3</accession>
<comment type="caution">
    <text evidence="2">The sequence shown here is derived from an EMBL/GenBank/DDBJ whole genome shotgun (WGS) entry which is preliminary data.</text>
</comment>
<dbReference type="InterPro" id="IPR012312">
    <property type="entry name" value="Hemerythrin-like"/>
</dbReference>
<dbReference type="EMBL" id="BAABJQ010000009">
    <property type="protein sequence ID" value="GAA5187097.1"/>
    <property type="molecule type" value="Genomic_DNA"/>
</dbReference>
<evidence type="ECO:0000313" key="2">
    <source>
        <dbReference type="EMBL" id="GAA5187097.1"/>
    </source>
</evidence>
<keyword evidence="3" id="KW-1185">Reference proteome</keyword>
<feature type="domain" description="Hemerythrin-like" evidence="1">
    <location>
        <begin position="16"/>
        <end position="142"/>
    </location>
</feature>
<gene>
    <name evidence="2" type="ORF">GCM10023322_34650</name>
</gene>
<evidence type="ECO:0000313" key="3">
    <source>
        <dbReference type="Proteomes" id="UP001501570"/>
    </source>
</evidence>
<proteinExistence type="predicted"/>
<evidence type="ECO:0000259" key="1">
    <source>
        <dbReference type="Pfam" id="PF01814"/>
    </source>
</evidence>
<dbReference type="RefSeq" id="WP_345630762.1">
    <property type="nucleotide sequence ID" value="NZ_BAABJQ010000009.1"/>
</dbReference>
<dbReference type="Proteomes" id="UP001501570">
    <property type="component" value="Unassembled WGS sequence"/>
</dbReference>
<sequence length="230" mass="25642">MPTDSEPADTRMMGIVHDALRRDLERTHTVVTAQPYPRGRQREALGQHVVWLMDFLHAHHTGEDEGLWPLVRERDPQAGPLLDSLDAEHRRIAPAAEALAAAGRRYAATAGDDARADLVVALDSLMPVLVPHLRREVDEAMPVVVASISRADWHAWDQKYNVKSKSLLQLGLEGHWLLDGIDPEGYKVVVHVVPAIPRFILVHGFARAYRRRAAARWHPEPPPAVAAARV</sequence>
<organism evidence="2 3">
    <name type="scientific">Rugosimonospora acidiphila</name>
    <dbReference type="NCBI Taxonomy" id="556531"/>
    <lineage>
        <taxon>Bacteria</taxon>
        <taxon>Bacillati</taxon>
        <taxon>Actinomycetota</taxon>
        <taxon>Actinomycetes</taxon>
        <taxon>Micromonosporales</taxon>
        <taxon>Micromonosporaceae</taxon>
        <taxon>Rugosimonospora</taxon>
    </lineage>
</organism>
<dbReference type="CDD" id="cd12108">
    <property type="entry name" value="Hr-like"/>
    <property type="match status" value="1"/>
</dbReference>
<name>A0ABP9RTV3_9ACTN</name>
<dbReference type="Gene3D" id="1.20.120.520">
    <property type="entry name" value="nmb1532 protein domain like"/>
    <property type="match status" value="1"/>
</dbReference>
<protein>
    <recommendedName>
        <fullName evidence="1">Hemerythrin-like domain-containing protein</fullName>
    </recommendedName>
</protein>
<dbReference type="Pfam" id="PF01814">
    <property type="entry name" value="Hemerythrin"/>
    <property type="match status" value="1"/>
</dbReference>